<keyword evidence="8" id="KW-0418">Kinase</keyword>
<feature type="domain" description="PEP-utilising enzyme C-terminal" evidence="14">
    <location>
        <begin position="505"/>
        <end position="852"/>
    </location>
</feature>
<keyword evidence="9" id="KW-0067">ATP-binding</keyword>
<keyword evidence="5 15" id="KW-0808">Transferase</keyword>
<dbReference type="Gene3D" id="1.20.80.30">
    <property type="match status" value="1"/>
</dbReference>
<dbReference type="NCBIfam" id="NF004531">
    <property type="entry name" value="PRK05878.1"/>
    <property type="match status" value="1"/>
</dbReference>
<dbReference type="Gene3D" id="3.30.1490.20">
    <property type="entry name" value="ATP-grasp fold, A domain"/>
    <property type="match status" value="1"/>
</dbReference>
<name>A0ABX9KER2_9FUSO</name>
<dbReference type="SUPFAM" id="SSF51621">
    <property type="entry name" value="Phosphoenolpyruvate/pyruvate domain"/>
    <property type="match status" value="1"/>
</dbReference>
<evidence type="ECO:0000256" key="6">
    <source>
        <dbReference type="ARBA" id="ARBA00022723"/>
    </source>
</evidence>
<proteinExistence type="inferred from homology"/>
<dbReference type="Gene3D" id="1.10.189.10">
    <property type="entry name" value="Pyruvate Phosphate Dikinase, domain 2"/>
    <property type="match status" value="1"/>
</dbReference>
<dbReference type="InterPro" id="IPR015813">
    <property type="entry name" value="Pyrv/PenolPyrv_kinase-like_dom"/>
</dbReference>
<dbReference type="EMBL" id="QUAJ01000029">
    <property type="protein sequence ID" value="REI39883.1"/>
    <property type="molecule type" value="Genomic_DNA"/>
</dbReference>
<evidence type="ECO:0000256" key="7">
    <source>
        <dbReference type="ARBA" id="ARBA00022741"/>
    </source>
</evidence>
<evidence type="ECO:0000259" key="13">
    <source>
        <dbReference type="Pfam" id="PF01326"/>
    </source>
</evidence>
<dbReference type="SUPFAM" id="SSF56059">
    <property type="entry name" value="Glutathione synthetase ATP-binding domain-like"/>
    <property type="match status" value="1"/>
</dbReference>
<evidence type="ECO:0000313" key="16">
    <source>
        <dbReference type="Proteomes" id="UP000263486"/>
    </source>
</evidence>
<evidence type="ECO:0000256" key="9">
    <source>
        <dbReference type="ARBA" id="ARBA00022840"/>
    </source>
</evidence>
<dbReference type="Pfam" id="PF02896">
    <property type="entry name" value="PEP-utilizers_C"/>
    <property type="match status" value="1"/>
</dbReference>
<evidence type="ECO:0000256" key="5">
    <source>
        <dbReference type="ARBA" id="ARBA00022679"/>
    </source>
</evidence>
<gene>
    <name evidence="15" type="ORF">DYH56_13070</name>
</gene>
<keyword evidence="15" id="KW-0670">Pyruvate</keyword>
<dbReference type="PANTHER" id="PTHR22931:SF9">
    <property type="entry name" value="PYRUVATE, PHOSPHATE DIKINASE 1, CHLOROPLASTIC"/>
    <property type="match status" value="1"/>
</dbReference>
<comment type="caution">
    <text evidence="15">The sequence shown here is derived from an EMBL/GenBank/DDBJ whole genome shotgun (WGS) entry which is preliminary data.</text>
</comment>
<dbReference type="NCBIfam" id="TIGR01828">
    <property type="entry name" value="pyru_phos_dikin"/>
    <property type="match status" value="1"/>
</dbReference>
<feature type="domain" description="Pyruvate phosphate dikinase AMP/ATP-binding" evidence="13">
    <location>
        <begin position="61"/>
        <end position="279"/>
    </location>
</feature>
<evidence type="ECO:0000259" key="14">
    <source>
        <dbReference type="Pfam" id="PF02896"/>
    </source>
</evidence>
<evidence type="ECO:0000256" key="8">
    <source>
        <dbReference type="ARBA" id="ARBA00022777"/>
    </source>
</evidence>
<dbReference type="RefSeq" id="WP_114643325.1">
    <property type="nucleotide sequence ID" value="NZ_JAACIO010000028.1"/>
</dbReference>
<dbReference type="InterPro" id="IPR000121">
    <property type="entry name" value="PEP_util_C"/>
</dbReference>
<keyword evidence="6" id="KW-0479">Metal-binding</keyword>
<dbReference type="Pfam" id="PF00391">
    <property type="entry name" value="PEP-utilizers"/>
    <property type="match status" value="1"/>
</dbReference>
<accession>A0ABX9KER2</accession>
<dbReference type="InterPro" id="IPR018274">
    <property type="entry name" value="PEP_util_AS"/>
</dbReference>
<dbReference type="Pfam" id="PF01326">
    <property type="entry name" value="PPDK_N"/>
    <property type="match status" value="2"/>
</dbReference>
<protein>
    <recommendedName>
        <fullName evidence="4">Pyruvate, phosphate dikinase</fullName>
        <ecNumber evidence="3">2.7.9.1</ecNumber>
    </recommendedName>
    <alternativeName>
        <fullName evidence="11">Pyruvate, orthophosphate dikinase</fullName>
    </alternativeName>
</protein>
<dbReference type="PANTHER" id="PTHR22931">
    <property type="entry name" value="PHOSPHOENOLPYRUVATE DIKINASE-RELATED"/>
    <property type="match status" value="1"/>
</dbReference>
<keyword evidence="10" id="KW-0460">Magnesium</keyword>
<evidence type="ECO:0000256" key="10">
    <source>
        <dbReference type="ARBA" id="ARBA00022842"/>
    </source>
</evidence>
<sequence length="861" mass="96018">MKKFIYPFKDGGKEMKSLLGGKGANLSEMTKLGLPIPQGFVITTEASMKYYEEEKKIWKGLKKEIEQNLKNLEAVTDKNFGGDNPLFVSVRSGAAISMPGMMDTILNLGLNDKTYKLLATQTGNEQFAFNSYKRFIQMFSEVVYGIEKYKYDLLEKELEKNGTEKEAYIKEYKNLFKSEVNFKFPEDPMDQLLAAIEAVFSSWNNPRAIYYRNLNNIPHDIGTGVTVQSMVFGNMGDTSGTGVVFTRNPSCGENKLFGEFLINAQGEDVVAGIRTPKKIEELEAVMPETYKELIDLCNLLEDHYKDMQDIEFTIENNELYILQTRNGKRTANAAIKVATDLVNEGIITKEKAIMMIEPEMISQLLHPTFSEEELANSEVLVTGLAASPGAATGRVYFSSEKIKENNGGILVRLETSPEDIEGMNIADGILTVRGGMTSHAAVVARGMGRCCICGCGSMDLDEEKKEFKVGNITVSEGEYISLNGSTGNVYLGELNKSDSGLTDEFKMILDWSSEIGAMKVLANADTPLDAKVAYDFGANGIGLCRTEHMFFEEKKINHVREMILAENSHERKIALDNILPLQRLDFIGIFEAMKGNSVTVRLIDPPLHEFLPKEKEEKLKLTKSMGITMEDIENRMLKLEELNPMLGHRGCRLGITYPEIYEMQSRAIIEAAIEVKKSGIDVKPEIMIPLVGKVEELGYLRERLVSVVDEVIENSGIELEYKIGTMIEVPRACVTAGEIAKEADFFSFGTNDLTQITFGYSRDDAGKFISDYREKDILEADPFETIDIKGVGKLMEMAVTLGRGEKKNLKIGICGEHGGDPKSIEFFHSIGLAYVSCSPYRIPIAKLAVAQNTIKGRKYHF</sequence>
<dbReference type="EC" id="2.7.9.1" evidence="3"/>
<evidence type="ECO:0000313" key="15">
    <source>
        <dbReference type="EMBL" id="REI39883.1"/>
    </source>
</evidence>
<evidence type="ECO:0000256" key="4">
    <source>
        <dbReference type="ARBA" id="ARBA00020138"/>
    </source>
</evidence>
<dbReference type="Gene3D" id="3.30.470.20">
    <property type="entry name" value="ATP-grasp fold, B domain"/>
    <property type="match status" value="1"/>
</dbReference>
<dbReference type="SUPFAM" id="SSF52009">
    <property type="entry name" value="Phosphohistidine domain"/>
    <property type="match status" value="1"/>
</dbReference>
<dbReference type="PROSITE" id="PS00742">
    <property type="entry name" value="PEP_ENZYMES_2"/>
    <property type="match status" value="1"/>
</dbReference>
<evidence type="ECO:0000256" key="2">
    <source>
        <dbReference type="ARBA" id="ARBA00007837"/>
    </source>
</evidence>
<reference evidence="15 16" key="1">
    <citation type="submission" date="2018-08" db="EMBL/GenBank/DDBJ databases">
        <title>Draft genome sequence of Psychrilyobacter sp. strain SD5 isolated from Black Sea water.</title>
        <authorList>
            <person name="Yadav S."/>
            <person name="Villanueva L."/>
            <person name="Damste J.S.S."/>
        </authorList>
    </citation>
    <scope>NUCLEOTIDE SEQUENCE [LARGE SCALE GENOMIC DNA]</scope>
    <source>
        <strain evidence="15 16">SD5</strain>
    </source>
</reference>
<keyword evidence="16" id="KW-1185">Reference proteome</keyword>
<dbReference type="InterPro" id="IPR036637">
    <property type="entry name" value="Phosphohistidine_dom_sf"/>
</dbReference>
<dbReference type="Gene3D" id="3.20.20.60">
    <property type="entry name" value="Phosphoenolpyruvate-binding domains"/>
    <property type="match status" value="1"/>
</dbReference>
<feature type="domain" description="PEP-utilising enzyme mobile" evidence="12">
    <location>
        <begin position="406"/>
        <end position="487"/>
    </location>
</feature>
<evidence type="ECO:0000256" key="3">
    <source>
        <dbReference type="ARBA" id="ARBA00011994"/>
    </source>
</evidence>
<keyword evidence="7" id="KW-0547">Nucleotide-binding</keyword>
<dbReference type="Gene3D" id="3.50.30.10">
    <property type="entry name" value="Phosphohistidine domain"/>
    <property type="match status" value="1"/>
</dbReference>
<dbReference type="InterPro" id="IPR013815">
    <property type="entry name" value="ATP_grasp_subdomain_1"/>
</dbReference>
<evidence type="ECO:0000259" key="12">
    <source>
        <dbReference type="Pfam" id="PF00391"/>
    </source>
</evidence>
<dbReference type="InterPro" id="IPR002192">
    <property type="entry name" value="PPDK_AMP/ATP-bd"/>
</dbReference>
<evidence type="ECO:0000256" key="11">
    <source>
        <dbReference type="ARBA" id="ARBA00032883"/>
    </source>
</evidence>
<feature type="domain" description="Pyruvate phosphate dikinase AMP/ATP-binding" evidence="13">
    <location>
        <begin position="288"/>
        <end position="338"/>
    </location>
</feature>
<dbReference type="Proteomes" id="UP000263486">
    <property type="component" value="Unassembled WGS sequence"/>
</dbReference>
<dbReference type="PIRSF" id="PIRSF000853">
    <property type="entry name" value="PPDK"/>
    <property type="match status" value="1"/>
</dbReference>
<comment type="similarity">
    <text evidence="2">Belongs to the PEP-utilizing enzyme family.</text>
</comment>
<dbReference type="GO" id="GO:0050242">
    <property type="term" value="F:pyruvate, phosphate dikinase activity"/>
    <property type="evidence" value="ECO:0007669"/>
    <property type="project" value="UniProtKB-EC"/>
</dbReference>
<organism evidence="15 16">
    <name type="scientific">Psychrilyobacter piezotolerans</name>
    <dbReference type="NCBI Taxonomy" id="2293438"/>
    <lineage>
        <taxon>Bacteria</taxon>
        <taxon>Fusobacteriati</taxon>
        <taxon>Fusobacteriota</taxon>
        <taxon>Fusobacteriia</taxon>
        <taxon>Fusobacteriales</taxon>
        <taxon>Fusobacteriaceae</taxon>
        <taxon>Psychrilyobacter</taxon>
    </lineage>
</organism>
<dbReference type="PROSITE" id="PS00370">
    <property type="entry name" value="PEP_ENZYMES_PHOS_SITE"/>
    <property type="match status" value="1"/>
</dbReference>
<dbReference type="InterPro" id="IPR040442">
    <property type="entry name" value="Pyrv_kinase-like_dom_sf"/>
</dbReference>
<comment type="cofactor">
    <cofactor evidence="1">
        <name>Mg(2+)</name>
        <dbReference type="ChEBI" id="CHEBI:18420"/>
    </cofactor>
</comment>
<dbReference type="InterPro" id="IPR023151">
    <property type="entry name" value="PEP_util_CS"/>
</dbReference>
<dbReference type="InterPro" id="IPR010121">
    <property type="entry name" value="Pyruvate_phosphate_dikinase"/>
</dbReference>
<dbReference type="InterPro" id="IPR008279">
    <property type="entry name" value="PEP-util_enz_mobile_dom"/>
</dbReference>
<evidence type="ECO:0000256" key="1">
    <source>
        <dbReference type="ARBA" id="ARBA00001946"/>
    </source>
</evidence>